<feature type="domain" description="Nudix hydrolase" evidence="6">
    <location>
        <begin position="26"/>
        <end position="158"/>
    </location>
</feature>
<dbReference type="InterPro" id="IPR000086">
    <property type="entry name" value="NUDIX_hydrolase_dom"/>
</dbReference>
<keyword evidence="8" id="KW-1185">Reference proteome</keyword>
<dbReference type="SUPFAM" id="SSF55811">
    <property type="entry name" value="Nudix"/>
    <property type="match status" value="1"/>
</dbReference>
<evidence type="ECO:0000256" key="4">
    <source>
        <dbReference type="ARBA" id="ARBA00022801"/>
    </source>
</evidence>
<evidence type="ECO:0000256" key="5">
    <source>
        <dbReference type="ARBA" id="ARBA00022842"/>
    </source>
</evidence>
<sequence>MSAAASQNGIPLQARKGRDLQKYEAGHRLVAGCIPIRYVQRDGGQHVEILMITSKSSDLLVLPKGGWEVDETLEAAAARETMEEAGVTGDLKGPKRGPFSFTTKRKSLCKAYLYIMKVNEELSEWPERHERKRSWYSIDDAVKLCKWDWMKDALCTLKEEELAAKGVELVG</sequence>
<evidence type="ECO:0000256" key="3">
    <source>
        <dbReference type="ARBA" id="ARBA00022723"/>
    </source>
</evidence>
<organism evidence="7 8">
    <name type="scientific">Chloropicon primus</name>
    <dbReference type="NCBI Taxonomy" id="1764295"/>
    <lineage>
        <taxon>Eukaryota</taxon>
        <taxon>Viridiplantae</taxon>
        <taxon>Chlorophyta</taxon>
        <taxon>Chloropicophyceae</taxon>
        <taxon>Chloropicales</taxon>
        <taxon>Chloropicaceae</taxon>
        <taxon>Chloropicon</taxon>
    </lineage>
</organism>
<dbReference type="OrthoDB" id="2011998at2759"/>
<evidence type="ECO:0000256" key="1">
    <source>
        <dbReference type="ARBA" id="ARBA00001946"/>
    </source>
</evidence>
<dbReference type="PROSITE" id="PS51462">
    <property type="entry name" value="NUDIX"/>
    <property type="match status" value="1"/>
</dbReference>
<dbReference type="CDD" id="cd04666">
    <property type="entry name" value="NUDIX_DIPP2_like_Nudt4"/>
    <property type="match status" value="1"/>
</dbReference>
<dbReference type="STRING" id="1764295.A0A5B8MGP3"/>
<dbReference type="EMBL" id="CP031036">
    <property type="protein sequence ID" value="QDZ19511.1"/>
    <property type="molecule type" value="Genomic_DNA"/>
</dbReference>
<dbReference type="Gene3D" id="3.90.79.10">
    <property type="entry name" value="Nucleoside Triphosphate Pyrophosphohydrolase"/>
    <property type="match status" value="1"/>
</dbReference>
<evidence type="ECO:0000259" key="6">
    <source>
        <dbReference type="PROSITE" id="PS51462"/>
    </source>
</evidence>
<keyword evidence="5" id="KW-0460">Magnesium</keyword>
<dbReference type="PANTHER" id="PTHR12629">
    <property type="entry name" value="DIPHOSPHOINOSITOL POLYPHOSPHATE PHOSPHOHYDROLASE"/>
    <property type="match status" value="1"/>
</dbReference>
<dbReference type="Proteomes" id="UP000316726">
    <property type="component" value="Chromosome 3"/>
</dbReference>
<protein>
    <submittedName>
        <fullName evidence="7">MutT/NUDIX hydrolase</fullName>
    </submittedName>
</protein>
<name>A0A5B8MGP3_9CHLO</name>
<dbReference type="PROSITE" id="PS00893">
    <property type="entry name" value="NUDIX_BOX"/>
    <property type="match status" value="1"/>
</dbReference>
<evidence type="ECO:0000256" key="2">
    <source>
        <dbReference type="ARBA" id="ARBA00005582"/>
    </source>
</evidence>
<gene>
    <name evidence="7" type="ORF">A3770_03p20290</name>
</gene>
<proteinExistence type="inferred from homology"/>
<dbReference type="GO" id="GO:0005634">
    <property type="term" value="C:nucleus"/>
    <property type="evidence" value="ECO:0007669"/>
    <property type="project" value="TreeGrafter"/>
</dbReference>
<accession>A0A5B8MGP3</accession>
<dbReference type="GO" id="GO:0005737">
    <property type="term" value="C:cytoplasm"/>
    <property type="evidence" value="ECO:0007669"/>
    <property type="project" value="TreeGrafter"/>
</dbReference>
<dbReference type="InterPro" id="IPR047198">
    <property type="entry name" value="DDP-like_NUDIX"/>
</dbReference>
<dbReference type="InterPro" id="IPR020084">
    <property type="entry name" value="NUDIX_hydrolase_CS"/>
</dbReference>
<comment type="similarity">
    <text evidence="2">Belongs to the Nudix hydrolase family.</text>
</comment>
<evidence type="ECO:0000313" key="7">
    <source>
        <dbReference type="EMBL" id="QDZ19511.1"/>
    </source>
</evidence>
<dbReference type="InterPro" id="IPR015797">
    <property type="entry name" value="NUDIX_hydrolase-like_dom_sf"/>
</dbReference>
<evidence type="ECO:0000313" key="8">
    <source>
        <dbReference type="Proteomes" id="UP000316726"/>
    </source>
</evidence>
<dbReference type="GO" id="GO:0046872">
    <property type="term" value="F:metal ion binding"/>
    <property type="evidence" value="ECO:0007669"/>
    <property type="project" value="UniProtKB-KW"/>
</dbReference>
<reference evidence="7 8" key="1">
    <citation type="submission" date="2018-07" db="EMBL/GenBank/DDBJ databases">
        <title>The complete nuclear genome of the prasinophyte Chloropicon primus (CCMP1205).</title>
        <authorList>
            <person name="Pombert J.-F."/>
            <person name="Otis C."/>
            <person name="Turmel M."/>
            <person name="Lemieux C."/>
        </authorList>
    </citation>
    <scope>NUCLEOTIDE SEQUENCE [LARGE SCALE GENOMIC DNA]</scope>
    <source>
        <strain evidence="7 8">CCMP1205</strain>
    </source>
</reference>
<dbReference type="Pfam" id="PF00293">
    <property type="entry name" value="NUDIX"/>
    <property type="match status" value="1"/>
</dbReference>
<dbReference type="AlphaFoldDB" id="A0A5B8MGP3"/>
<keyword evidence="4 7" id="KW-0378">Hydrolase</keyword>
<dbReference type="PANTHER" id="PTHR12629:SF0">
    <property type="entry name" value="DIPHOSPHOINOSITOL-POLYPHOSPHATE DIPHOSPHATASE"/>
    <property type="match status" value="1"/>
</dbReference>
<comment type="cofactor">
    <cofactor evidence="1">
        <name>Mg(2+)</name>
        <dbReference type="ChEBI" id="CHEBI:18420"/>
    </cofactor>
</comment>
<dbReference type="GO" id="GO:0016462">
    <property type="term" value="F:pyrophosphatase activity"/>
    <property type="evidence" value="ECO:0007669"/>
    <property type="project" value="InterPro"/>
</dbReference>
<keyword evidence="3" id="KW-0479">Metal-binding</keyword>